<dbReference type="SUPFAM" id="SSF52540">
    <property type="entry name" value="P-loop containing nucleoside triphosphate hydrolases"/>
    <property type="match status" value="1"/>
</dbReference>
<dbReference type="Proteomes" id="UP000276133">
    <property type="component" value="Unassembled WGS sequence"/>
</dbReference>
<comment type="subunit">
    <text evidence="3">Monomer.</text>
</comment>
<dbReference type="Gene3D" id="3.40.50.300">
    <property type="entry name" value="P-loop containing nucleotide triphosphate hydrolases"/>
    <property type="match status" value="1"/>
</dbReference>
<gene>
    <name evidence="13" type="ORF">BpHYR1_006332</name>
</gene>
<evidence type="ECO:0000256" key="2">
    <source>
        <dbReference type="ARBA" id="ARBA00004496"/>
    </source>
</evidence>
<dbReference type="AlphaFoldDB" id="A0A3M7RII3"/>
<keyword evidence="9" id="KW-0067">ATP-binding</keyword>
<proteinExistence type="inferred from homology"/>
<dbReference type="CDD" id="cd01428">
    <property type="entry name" value="ADK"/>
    <property type="match status" value="1"/>
</dbReference>
<keyword evidence="8 12" id="KW-0418">Kinase</keyword>
<dbReference type="OrthoDB" id="442176at2759"/>
<dbReference type="EC" id="2.7.4.3" evidence="4"/>
<evidence type="ECO:0000313" key="13">
    <source>
        <dbReference type="EMBL" id="RNA23200.1"/>
    </source>
</evidence>
<dbReference type="EMBL" id="REGN01003329">
    <property type="protein sequence ID" value="RNA23200.1"/>
    <property type="molecule type" value="Genomic_DNA"/>
</dbReference>
<comment type="subcellular location">
    <subcellularLocation>
        <location evidence="2">Cytoplasm</location>
    </subcellularLocation>
</comment>
<keyword evidence="5" id="KW-0963">Cytoplasm</keyword>
<evidence type="ECO:0000256" key="3">
    <source>
        <dbReference type="ARBA" id="ARBA00011245"/>
    </source>
</evidence>
<evidence type="ECO:0000256" key="6">
    <source>
        <dbReference type="ARBA" id="ARBA00022679"/>
    </source>
</evidence>
<dbReference type="GO" id="GO:0005524">
    <property type="term" value="F:ATP binding"/>
    <property type="evidence" value="ECO:0007669"/>
    <property type="project" value="UniProtKB-KW"/>
</dbReference>
<comment type="caution">
    <text evidence="13">The sequence shown here is derived from an EMBL/GenBank/DDBJ whole genome shotgun (WGS) entry which is preliminary data.</text>
</comment>
<evidence type="ECO:0000256" key="11">
    <source>
        <dbReference type="ARBA" id="ARBA00078502"/>
    </source>
</evidence>
<evidence type="ECO:0000256" key="4">
    <source>
        <dbReference type="ARBA" id="ARBA00012955"/>
    </source>
</evidence>
<comment type="function">
    <text evidence="1">Catalyzes the reversible transfer of the terminal phosphate group between ATP and AMP. Plays an important role in cellular energy homeostasis and in adenine nucleotide metabolism.</text>
</comment>
<dbReference type="FunFam" id="3.40.50.300:FF:000315">
    <property type="entry name" value="Adenylate kinase 1"/>
    <property type="match status" value="1"/>
</dbReference>
<reference evidence="13 14" key="1">
    <citation type="journal article" date="2018" name="Sci. Rep.">
        <title>Genomic signatures of local adaptation to the degree of environmental predictability in rotifers.</title>
        <authorList>
            <person name="Franch-Gras L."/>
            <person name="Hahn C."/>
            <person name="Garcia-Roger E.M."/>
            <person name="Carmona M.J."/>
            <person name="Serra M."/>
            <person name="Gomez A."/>
        </authorList>
    </citation>
    <scope>NUCLEOTIDE SEQUENCE [LARGE SCALE GENOMIC DNA]</scope>
    <source>
        <strain evidence="13">HYR1</strain>
    </source>
</reference>
<dbReference type="Pfam" id="PF00406">
    <property type="entry name" value="ADK"/>
    <property type="match status" value="1"/>
</dbReference>
<dbReference type="GO" id="GO:0004017">
    <property type="term" value="F:AMP kinase activity"/>
    <property type="evidence" value="ECO:0007669"/>
    <property type="project" value="UniProtKB-EC"/>
</dbReference>
<name>A0A3M7RII3_BRAPC</name>
<evidence type="ECO:0000256" key="9">
    <source>
        <dbReference type="ARBA" id="ARBA00022840"/>
    </source>
</evidence>
<evidence type="ECO:0000256" key="5">
    <source>
        <dbReference type="ARBA" id="ARBA00022490"/>
    </source>
</evidence>
<dbReference type="InterPro" id="IPR000850">
    <property type="entry name" value="Adenylat/UMP-CMP_kin"/>
</dbReference>
<dbReference type="InterPro" id="IPR033690">
    <property type="entry name" value="Adenylat_kinase_CS"/>
</dbReference>
<evidence type="ECO:0000256" key="10">
    <source>
        <dbReference type="ARBA" id="ARBA00031517"/>
    </source>
</evidence>
<evidence type="ECO:0000256" key="12">
    <source>
        <dbReference type="RuleBase" id="RU003330"/>
    </source>
</evidence>
<organism evidence="13 14">
    <name type="scientific">Brachionus plicatilis</name>
    <name type="common">Marine rotifer</name>
    <name type="synonym">Brachionus muelleri</name>
    <dbReference type="NCBI Taxonomy" id="10195"/>
    <lineage>
        <taxon>Eukaryota</taxon>
        <taxon>Metazoa</taxon>
        <taxon>Spiralia</taxon>
        <taxon>Gnathifera</taxon>
        <taxon>Rotifera</taxon>
        <taxon>Eurotatoria</taxon>
        <taxon>Monogononta</taxon>
        <taxon>Pseudotrocha</taxon>
        <taxon>Ploima</taxon>
        <taxon>Brachionidae</taxon>
        <taxon>Brachionus</taxon>
    </lineage>
</organism>
<dbReference type="InterPro" id="IPR027417">
    <property type="entry name" value="P-loop_NTPase"/>
</dbReference>
<sequence length="208" mass="23462">MENKQNRKKEVDIEKITIDVTPLKNSKVIFVVGGPGSGKGTQCEKIVEKYGYTHLSSGDLLREEVKSGSERGKMLNDLMQKGILVSNQVVLDMLKEAMLKKAASSKGFLIDGYPRQVDQGIEFEKQIVPCKAVLYVEASDESMKKRLLNRGLSSGRVDDNEETIKQRLETFHSVTSPVIDYYQNKINAENSPDEVFKEVQKHLSFKTF</sequence>
<evidence type="ECO:0000313" key="14">
    <source>
        <dbReference type="Proteomes" id="UP000276133"/>
    </source>
</evidence>
<evidence type="ECO:0000256" key="1">
    <source>
        <dbReference type="ARBA" id="ARBA00003053"/>
    </source>
</evidence>
<dbReference type="PROSITE" id="PS00113">
    <property type="entry name" value="ADENYLATE_KINASE"/>
    <property type="match status" value="1"/>
</dbReference>
<accession>A0A3M7RII3</accession>
<dbReference type="PANTHER" id="PTHR23359">
    <property type="entry name" value="NUCLEOTIDE KINASE"/>
    <property type="match status" value="1"/>
</dbReference>
<dbReference type="PRINTS" id="PR00094">
    <property type="entry name" value="ADENYLTKNASE"/>
</dbReference>
<protein>
    <recommendedName>
        <fullName evidence="4">adenylate kinase</fullName>
        <ecNumber evidence="4">2.7.4.3</ecNumber>
    </recommendedName>
    <alternativeName>
        <fullName evidence="10">ATP:AMP phosphotransferase</fullName>
    </alternativeName>
    <alternativeName>
        <fullName evidence="11">Adenylate monophosphate kinase</fullName>
    </alternativeName>
</protein>
<keyword evidence="7" id="KW-0547">Nucleotide-binding</keyword>
<dbReference type="STRING" id="10195.A0A3M7RII3"/>
<dbReference type="GO" id="GO:0005737">
    <property type="term" value="C:cytoplasm"/>
    <property type="evidence" value="ECO:0007669"/>
    <property type="project" value="UniProtKB-SubCell"/>
</dbReference>
<comment type="similarity">
    <text evidence="12">Belongs to the adenylate kinase family.</text>
</comment>
<keyword evidence="6 12" id="KW-0808">Transferase</keyword>
<evidence type="ECO:0000256" key="8">
    <source>
        <dbReference type="ARBA" id="ARBA00022777"/>
    </source>
</evidence>
<evidence type="ECO:0000256" key="7">
    <source>
        <dbReference type="ARBA" id="ARBA00022741"/>
    </source>
</evidence>
<dbReference type="HAMAP" id="MF_00235">
    <property type="entry name" value="Adenylate_kinase_Adk"/>
    <property type="match status" value="1"/>
</dbReference>
<keyword evidence="14" id="KW-1185">Reference proteome</keyword>